<feature type="chain" id="PRO_5012235631" description="Lipoprotein" evidence="2">
    <location>
        <begin position="19"/>
        <end position="65"/>
    </location>
</feature>
<evidence type="ECO:0008006" key="5">
    <source>
        <dbReference type="Google" id="ProtNLM"/>
    </source>
</evidence>
<dbReference type="RefSeq" id="WP_080887187.1">
    <property type="nucleotide sequence ID" value="NZ_LT828648.1"/>
</dbReference>
<feature type="compositionally biased region" description="Basic and acidic residues" evidence="1">
    <location>
        <begin position="34"/>
        <end position="65"/>
    </location>
</feature>
<dbReference type="PROSITE" id="PS51257">
    <property type="entry name" value="PROKAR_LIPOPROTEIN"/>
    <property type="match status" value="1"/>
</dbReference>
<evidence type="ECO:0000256" key="1">
    <source>
        <dbReference type="SAM" id="MobiDB-lite"/>
    </source>
</evidence>
<protein>
    <recommendedName>
        <fullName evidence="5">Lipoprotein</fullName>
    </recommendedName>
</protein>
<gene>
    <name evidence="3" type="ORF">NSJP_2697</name>
</gene>
<evidence type="ECO:0000256" key="2">
    <source>
        <dbReference type="SAM" id="SignalP"/>
    </source>
</evidence>
<proteinExistence type="predicted"/>
<dbReference type="AlphaFoldDB" id="A0A1W1I789"/>
<evidence type="ECO:0000313" key="4">
    <source>
        <dbReference type="Proteomes" id="UP000192042"/>
    </source>
</evidence>
<sequence length="65" mass="7169">MKKYMFVLILGLPVSLVAGCTTEKHYPPPAPTIIHEERPSAAESRSDAREAAREGAREGARDAYR</sequence>
<accession>A0A1W1I789</accession>
<reference evidence="3 4" key="1">
    <citation type="submission" date="2017-03" db="EMBL/GenBank/DDBJ databases">
        <authorList>
            <person name="Afonso C.L."/>
            <person name="Miller P.J."/>
            <person name="Scott M.A."/>
            <person name="Spackman E."/>
            <person name="Goraichik I."/>
            <person name="Dimitrov K.M."/>
            <person name="Suarez D.L."/>
            <person name="Swayne D.E."/>
        </authorList>
    </citation>
    <scope>NUCLEOTIDE SEQUENCE [LARGE SCALE GENOMIC DNA]</scope>
    <source>
        <strain evidence="3">Genome sequencing of Nitrospira japonica strain NJ11</strain>
    </source>
</reference>
<dbReference type="OrthoDB" id="7025474at2"/>
<feature type="region of interest" description="Disordered" evidence="1">
    <location>
        <begin position="25"/>
        <end position="65"/>
    </location>
</feature>
<feature type="signal peptide" evidence="2">
    <location>
        <begin position="1"/>
        <end position="18"/>
    </location>
</feature>
<evidence type="ECO:0000313" key="3">
    <source>
        <dbReference type="EMBL" id="SLM48864.1"/>
    </source>
</evidence>
<keyword evidence="4" id="KW-1185">Reference proteome</keyword>
<organism evidence="3 4">
    <name type="scientific">Nitrospira japonica</name>
    <dbReference type="NCBI Taxonomy" id="1325564"/>
    <lineage>
        <taxon>Bacteria</taxon>
        <taxon>Pseudomonadati</taxon>
        <taxon>Nitrospirota</taxon>
        <taxon>Nitrospiria</taxon>
        <taxon>Nitrospirales</taxon>
        <taxon>Nitrospiraceae</taxon>
        <taxon>Nitrospira</taxon>
    </lineage>
</organism>
<name>A0A1W1I789_9BACT</name>
<keyword evidence="2" id="KW-0732">Signal</keyword>
<dbReference type="EMBL" id="LT828648">
    <property type="protein sequence ID" value="SLM48864.1"/>
    <property type="molecule type" value="Genomic_DNA"/>
</dbReference>
<dbReference type="KEGG" id="nja:NSJP_2697"/>
<dbReference type="Proteomes" id="UP000192042">
    <property type="component" value="Chromosome I"/>
</dbReference>